<feature type="compositionally biased region" description="Polar residues" evidence="12">
    <location>
        <begin position="78"/>
        <end position="100"/>
    </location>
</feature>
<feature type="domain" description="DM2" evidence="14">
    <location>
        <begin position="1320"/>
        <end position="1397"/>
    </location>
</feature>
<dbReference type="SMART" id="SM00151">
    <property type="entry name" value="SWIB"/>
    <property type="match status" value="1"/>
</dbReference>
<dbReference type="InterPro" id="IPR036885">
    <property type="entry name" value="SWIB_MDM2_dom_sf"/>
</dbReference>
<comment type="caution">
    <text evidence="15">The sequence shown here is derived from an EMBL/GenBank/DDBJ whole genome shotgun (WGS) entry which is preliminary data.</text>
</comment>
<dbReference type="InterPro" id="IPR039046">
    <property type="entry name" value="PDPK1"/>
</dbReference>
<feature type="domain" description="Protein kinase" evidence="13">
    <location>
        <begin position="247"/>
        <end position="522"/>
    </location>
</feature>
<feature type="compositionally biased region" description="Basic and acidic residues" evidence="12">
    <location>
        <begin position="214"/>
        <end position="223"/>
    </location>
</feature>
<dbReference type="PROSITE" id="PS51925">
    <property type="entry name" value="SWIB_MDM2"/>
    <property type="match status" value="1"/>
</dbReference>
<feature type="region of interest" description="Disordered" evidence="12">
    <location>
        <begin position="866"/>
        <end position="888"/>
    </location>
</feature>
<keyword evidence="6" id="KW-0418">Kinase</keyword>
<feature type="compositionally biased region" description="Acidic residues" evidence="12">
    <location>
        <begin position="1237"/>
        <end position="1247"/>
    </location>
</feature>
<dbReference type="Pfam" id="PF02201">
    <property type="entry name" value="SWIB"/>
    <property type="match status" value="1"/>
</dbReference>
<dbReference type="PROSITE" id="PS50011">
    <property type="entry name" value="PROTEIN_KINASE_DOM"/>
    <property type="match status" value="1"/>
</dbReference>
<dbReference type="PANTHER" id="PTHR24356">
    <property type="entry name" value="SERINE/THREONINE-PROTEIN KINASE"/>
    <property type="match status" value="1"/>
</dbReference>
<evidence type="ECO:0000256" key="8">
    <source>
        <dbReference type="ARBA" id="ARBA00022857"/>
    </source>
</evidence>
<dbReference type="InterPro" id="IPR000719">
    <property type="entry name" value="Prot_kinase_dom"/>
</dbReference>
<evidence type="ECO:0000259" key="13">
    <source>
        <dbReference type="PROSITE" id="PS50011"/>
    </source>
</evidence>
<organism evidence="15 16">
    <name type="scientific">Xylaria multiplex</name>
    <dbReference type="NCBI Taxonomy" id="323545"/>
    <lineage>
        <taxon>Eukaryota</taxon>
        <taxon>Fungi</taxon>
        <taxon>Dikarya</taxon>
        <taxon>Ascomycota</taxon>
        <taxon>Pezizomycotina</taxon>
        <taxon>Sordariomycetes</taxon>
        <taxon>Xylariomycetidae</taxon>
        <taxon>Xylariales</taxon>
        <taxon>Xylariaceae</taxon>
        <taxon>Xylaria</taxon>
    </lineage>
</organism>
<dbReference type="PRINTS" id="PR00081">
    <property type="entry name" value="GDHRDH"/>
</dbReference>
<feature type="compositionally biased region" description="Polar residues" evidence="12">
    <location>
        <begin position="59"/>
        <end position="68"/>
    </location>
</feature>
<accession>A0A7C8MUL0</accession>
<keyword evidence="4" id="KW-0808">Transferase</keyword>
<evidence type="ECO:0000256" key="1">
    <source>
        <dbReference type="ARBA" id="ARBA00010006"/>
    </source>
</evidence>
<comment type="similarity">
    <text evidence="1">Belongs to the protein kinase superfamily. AGC Ser/Thr protein kinase family. PDPK1 subfamily.</text>
</comment>
<feature type="region of interest" description="Disordered" evidence="12">
    <location>
        <begin position="125"/>
        <end position="223"/>
    </location>
</feature>
<keyword evidence="5 11" id="KW-0547">Nucleotide-binding</keyword>
<sequence length="1796" mass="198181">MNNDLSLSRALGGLRIANPDDATPSPPQSHPTDSELPTPAQPTTDTVIPELKLQKLQGIPQTTESSRTGVIPRESEPSSHPSAYNQNGTMPPYSNMSSRPVSALYNAAPTATVRDQAANSYHILRTDPSRAPAHNESGRAAPEYSPNIPSRESSHRDRSYNQNRQAPPASGNGPLPPRRSSKGMASGYTSISGVPVVPEPRGRGPDMPGSTGSEEWKDRGAAVGMRKEVDANGKTIMKPVKKGVRDFSFGRVLGEGSYSSVYLATDRQTLKEYAVKVLEKRHIIKEKKIKYVNIEKDTLNRLTEHPGIVRLYYTFQDENSLYYVLDICSGGELLGVLKKTGTFDVECTRFFGAQILDAIEYMHSRGVIHRDLKPENVLLDDQLHVKITDFGTAKLLSDPRAPQGPPKIEDMGTSSRGKEQDDDRAASFVGTAEYVSPELLTNKSACKASDLWAYGCIIYQMLAGRPPFKGGSEYLTFQKIVNLDYEFPQGFPPAARDLVERCLVLDPAQRLTIEHIKNHEFFDGQQFGKMLWKAKAPRLRPYVPPSQEPKIIQLNGMSGVQQSNIGARPHTGGNGINGGARTPGRLITDIPPPSQLDIEWSPVLTKPNERILRLGDLLVMSAAIPNSPYSKNDEGHRKFTRFFGGSTTKKRQRLVMITSSGRIILAPAGGEEKKAKQEISLLVPDCSWKTQIDAKGQVVWCCDSAGYHWTFEDIKAPSSLDPSGPTPDDWVETLQQAKDIAVSTNISGPYASDSAFGEISSSMSSPASTFGPESYNVNDRSHRNPLTQSQASLDNTANTKRNRFSKRQSKQGDIVYKCFVQFKLLPVLHRLRSYGKPIRIPSERARRGRRHLTTSQDKFFRQSSLTLDNTVAEPQSDPSTPVGTPSAIPTLPSLVFGVTHRRRPQAINVSQIGRRVVESQTPPGNTVGQAVRQTVTQTITQSGSHDAAGLPSISAAPTGGSGATAAATTTTAAATAAAVLALWWPEKGRHWYVRFISIDCAVIAFDHDDGDDDYDEEQAGEDGPQDDGLHWPLASALTLFSALVDCSLLSLSRLFVGVHVAYRRSGAFSVPSPSIVALLLPPPLLLLRAIPDPPVASCPMMSSGPHPQVPLTQAQMAQQQQQAAMQFEMAKRRSRKPTDKNLPDGIDDCIVGDVGQRYRDLGDFERRLDATMTRKRLDIVDAITRSAKRWKTLRIWITNTAEDQIWQGNGINVDTFDFSSNLEPTYRVKIEARLLDDDDDLDNDDNAEDTKSDADDPDRMEEDGPVDTNRGGAEQSVEWKKPERVGGSPNLPAAADFDELTFKRNGDENLNITINLVRHEEPERYALSPELEDIVDMREATRQEIVMGVWEYIKMMGLQEDEEKRNFRCDEALRSAFGIETGAIPKLTDYISPHLRPLPPVQLPYTIRLDEQFHKDPQPTVYDVRVAVDDPLREKMTAFLNNTGYAGMLKEVASLDEQLAIIIQAIHVSKAKHDFLNSLSEDPATFVRNWLSSQKRDLEVILGEAMRGGDEDANGDEWRKGGKDSIWDWYKMAAIFSKLNTAVITGGASGIGLALTKKCAGYGMRVLVADWDEKNLDATKSALGDQISTIKIDVGKTEDWVTLKEKVVKDFGGKINLLALNAGVGVPTSFDDADTFGFQKIMNTNLSTPPRPRRQRSSSRAASRASPTPPGSPAYNASKAAVKALAEHLSFDLATSHPAVSVHLLVPGWTWTQLAGAASGREKPAAAWTGEQVADYLEAKMAEGQFWVLCPDNDVTEDMDKRRMQWNTNDAILGRPPLSRWRDEYKDEFKEWMEKK</sequence>
<dbReference type="SUPFAM" id="SSF51735">
    <property type="entry name" value="NAD(P)-binding Rossmann-fold domains"/>
    <property type="match status" value="1"/>
</dbReference>
<evidence type="ECO:0000256" key="4">
    <source>
        <dbReference type="ARBA" id="ARBA00022679"/>
    </source>
</evidence>
<dbReference type="InterPro" id="IPR050236">
    <property type="entry name" value="Ser_Thr_kinase_AGC"/>
</dbReference>
<dbReference type="FunFam" id="3.30.200.20:FF:000128">
    <property type="entry name" value="Serine/threonine-protein kinase ksg1"/>
    <property type="match status" value="1"/>
</dbReference>
<feature type="compositionally biased region" description="Acidic residues" evidence="12">
    <location>
        <begin position="1255"/>
        <end position="1265"/>
    </location>
</feature>
<dbReference type="SUPFAM" id="SSF56112">
    <property type="entry name" value="Protein kinase-like (PK-like)"/>
    <property type="match status" value="1"/>
</dbReference>
<dbReference type="FunFam" id="1.10.510.10:FF:000163">
    <property type="entry name" value="3-phosphoinositide-dependent protein kinase 1"/>
    <property type="match status" value="1"/>
</dbReference>
<feature type="region of interest" description="Disordered" evidence="12">
    <location>
        <begin position="1642"/>
        <end position="1676"/>
    </location>
</feature>
<evidence type="ECO:0000256" key="10">
    <source>
        <dbReference type="ARBA" id="ARBA00048679"/>
    </source>
</evidence>
<feature type="region of interest" description="Disordered" evidence="12">
    <location>
        <begin position="761"/>
        <end position="807"/>
    </location>
</feature>
<keyword evidence="16" id="KW-1185">Reference proteome</keyword>
<evidence type="ECO:0000313" key="15">
    <source>
        <dbReference type="EMBL" id="KAF2969891.1"/>
    </source>
</evidence>
<dbReference type="PROSITE" id="PS00108">
    <property type="entry name" value="PROTEIN_KINASE_ST"/>
    <property type="match status" value="1"/>
</dbReference>
<reference evidence="15 16" key="1">
    <citation type="submission" date="2019-12" db="EMBL/GenBank/DDBJ databases">
        <title>Draft genome sequence of the ascomycete Xylaria multiplex DSM 110363.</title>
        <authorList>
            <person name="Buettner E."/>
            <person name="Kellner H."/>
        </authorList>
    </citation>
    <scope>NUCLEOTIDE SEQUENCE [LARGE SCALE GENOMIC DNA]</scope>
    <source>
        <strain evidence="15 16">DSM 110363</strain>
    </source>
</reference>
<dbReference type="CDD" id="cd10568">
    <property type="entry name" value="SWIB_like"/>
    <property type="match status" value="1"/>
</dbReference>
<feature type="region of interest" description="Disordered" evidence="12">
    <location>
        <begin position="1237"/>
        <end position="1292"/>
    </location>
</feature>
<dbReference type="GO" id="GO:0004674">
    <property type="term" value="F:protein serine/threonine kinase activity"/>
    <property type="evidence" value="ECO:0007669"/>
    <property type="project" value="UniProtKB-KW"/>
</dbReference>
<feature type="region of interest" description="Disordered" evidence="12">
    <location>
        <begin position="396"/>
        <end position="422"/>
    </location>
</feature>
<dbReference type="InParanoid" id="A0A7C8MUL0"/>
<dbReference type="EMBL" id="WUBL01000030">
    <property type="protein sequence ID" value="KAF2969891.1"/>
    <property type="molecule type" value="Genomic_DNA"/>
</dbReference>
<name>A0A7C8MUL0_9PEZI</name>
<keyword evidence="8" id="KW-0521">NADP</keyword>
<dbReference type="Pfam" id="PF00069">
    <property type="entry name" value="Pkinase"/>
    <property type="match status" value="1"/>
</dbReference>
<evidence type="ECO:0000256" key="3">
    <source>
        <dbReference type="ARBA" id="ARBA00022527"/>
    </source>
</evidence>
<dbReference type="InterPro" id="IPR011009">
    <property type="entry name" value="Kinase-like_dom_sf"/>
</dbReference>
<dbReference type="CDD" id="cd05581">
    <property type="entry name" value="STKc_PDK1"/>
    <property type="match status" value="1"/>
</dbReference>
<protein>
    <recommendedName>
        <fullName evidence="2">non-specific serine/threonine protein kinase</fullName>
        <ecNumber evidence="2">2.7.11.1</ecNumber>
    </recommendedName>
</protein>
<comment type="catalytic activity">
    <reaction evidence="9">
        <text>L-threonyl-[protein] + ATP = O-phospho-L-threonyl-[protein] + ADP + H(+)</text>
        <dbReference type="Rhea" id="RHEA:46608"/>
        <dbReference type="Rhea" id="RHEA-COMP:11060"/>
        <dbReference type="Rhea" id="RHEA-COMP:11605"/>
        <dbReference type="ChEBI" id="CHEBI:15378"/>
        <dbReference type="ChEBI" id="CHEBI:30013"/>
        <dbReference type="ChEBI" id="CHEBI:30616"/>
        <dbReference type="ChEBI" id="CHEBI:61977"/>
        <dbReference type="ChEBI" id="CHEBI:456216"/>
        <dbReference type="EC" id="2.7.11.1"/>
    </reaction>
</comment>
<keyword evidence="3" id="KW-0723">Serine/threonine-protein kinase</keyword>
<dbReference type="Pfam" id="PF00106">
    <property type="entry name" value="adh_short"/>
    <property type="match status" value="1"/>
</dbReference>
<evidence type="ECO:0000256" key="2">
    <source>
        <dbReference type="ARBA" id="ARBA00012513"/>
    </source>
</evidence>
<evidence type="ECO:0000313" key="16">
    <source>
        <dbReference type="Proteomes" id="UP000481858"/>
    </source>
</evidence>
<keyword evidence="7 11" id="KW-0067">ATP-binding</keyword>
<dbReference type="GO" id="GO:0035556">
    <property type="term" value="P:intracellular signal transduction"/>
    <property type="evidence" value="ECO:0007669"/>
    <property type="project" value="TreeGrafter"/>
</dbReference>
<dbReference type="EC" id="2.7.11.1" evidence="2"/>
<dbReference type="InterPro" id="IPR003121">
    <property type="entry name" value="SWIB_MDM2_domain"/>
</dbReference>
<dbReference type="Gene3D" id="1.10.245.10">
    <property type="entry name" value="SWIB/MDM2 domain"/>
    <property type="match status" value="1"/>
</dbReference>
<feature type="binding site" evidence="11">
    <location>
        <position position="276"/>
    </location>
    <ligand>
        <name>ATP</name>
        <dbReference type="ChEBI" id="CHEBI:30616"/>
    </ligand>
</feature>
<dbReference type="Proteomes" id="UP000481858">
    <property type="component" value="Unassembled WGS sequence"/>
</dbReference>
<comment type="catalytic activity">
    <reaction evidence="10">
        <text>L-seryl-[protein] + ATP = O-phospho-L-seryl-[protein] + ADP + H(+)</text>
        <dbReference type="Rhea" id="RHEA:17989"/>
        <dbReference type="Rhea" id="RHEA-COMP:9863"/>
        <dbReference type="Rhea" id="RHEA-COMP:11604"/>
        <dbReference type="ChEBI" id="CHEBI:15378"/>
        <dbReference type="ChEBI" id="CHEBI:29999"/>
        <dbReference type="ChEBI" id="CHEBI:30616"/>
        <dbReference type="ChEBI" id="CHEBI:83421"/>
        <dbReference type="ChEBI" id="CHEBI:456216"/>
        <dbReference type="EC" id="2.7.11.1"/>
    </reaction>
</comment>
<dbReference type="CDD" id="cd05233">
    <property type="entry name" value="SDR_c"/>
    <property type="match status" value="1"/>
</dbReference>
<dbReference type="Gene3D" id="3.30.200.20">
    <property type="entry name" value="Phosphorylase Kinase, domain 1"/>
    <property type="match status" value="1"/>
</dbReference>
<dbReference type="OrthoDB" id="347657at2759"/>
<dbReference type="Gene3D" id="1.10.510.10">
    <property type="entry name" value="Transferase(Phosphotransferase) domain 1"/>
    <property type="match status" value="1"/>
</dbReference>
<evidence type="ECO:0000256" key="9">
    <source>
        <dbReference type="ARBA" id="ARBA00047899"/>
    </source>
</evidence>
<dbReference type="GO" id="GO:0005524">
    <property type="term" value="F:ATP binding"/>
    <property type="evidence" value="ECO:0007669"/>
    <property type="project" value="UniProtKB-UniRule"/>
</dbReference>
<dbReference type="PROSITE" id="PS00061">
    <property type="entry name" value="ADH_SHORT"/>
    <property type="match status" value="1"/>
</dbReference>
<gene>
    <name evidence="15" type="ORF">GQX73_g3662</name>
</gene>
<dbReference type="SUPFAM" id="SSF47592">
    <property type="entry name" value="SWIB/MDM2 domain"/>
    <property type="match status" value="1"/>
</dbReference>
<dbReference type="SMART" id="SM00220">
    <property type="entry name" value="S_TKc"/>
    <property type="match status" value="1"/>
</dbReference>
<dbReference type="PROSITE" id="PS00107">
    <property type="entry name" value="PROTEIN_KINASE_ATP"/>
    <property type="match status" value="1"/>
</dbReference>
<evidence type="ECO:0000256" key="11">
    <source>
        <dbReference type="PROSITE-ProRule" id="PRU10141"/>
    </source>
</evidence>
<dbReference type="PANTHER" id="PTHR24356:SF163">
    <property type="entry name" value="3-PHOSPHOINOSITIDE-DEPENDENT PROTEIN KINASE 1-RELATED"/>
    <property type="match status" value="1"/>
</dbReference>
<feature type="region of interest" description="Disordered" evidence="12">
    <location>
        <begin position="1"/>
        <end position="100"/>
    </location>
</feature>
<dbReference type="InterPro" id="IPR036291">
    <property type="entry name" value="NAD(P)-bd_dom_sf"/>
</dbReference>
<feature type="compositionally biased region" description="Polar residues" evidence="12">
    <location>
        <begin position="784"/>
        <end position="799"/>
    </location>
</feature>
<evidence type="ECO:0000256" key="6">
    <source>
        <dbReference type="ARBA" id="ARBA00022777"/>
    </source>
</evidence>
<evidence type="ECO:0000256" key="12">
    <source>
        <dbReference type="SAM" id="MobiDB-lite"/>
    </source>
</evidence>
<dbReference type="InterPro" id="IPR020904">
    <property type="entry name" value="Sc_DH/Rdtase_CS"/>
</dbReference>
<dbReference type="InterPro" id="IPR019835">
    <property type="entry name" value="SWIB_domain"/>
</dbReference>
<dbReference type="Gene3D" id="3.40.50.720">
    <property type="entry name" value="NAD(P)-binding Rossmann-like Domain"/>
    <property type="match status" value="1"/>
</dbReference>
<dbReference type="InterPro" id="IPR017441">
    <property type="entry name" value="Protein_kinase_ATP_BS"/>
</dbReference>
<evidence type="ECO:0000256" key="7">
    <source>
        <dbReference type="ARBA" id="ARBA00022840"/>
    </source>
</evidence>
<evidence type="ECO:0000256" key="5">
    <source>
        <dbReference type="ARBA" id="ARBA00022741"/>
    </source>
</evidence>
<proteinExistence type="inferred from homology"/>
<feature type="compositionally biased region" description="Polar residues" evidence="12">
    <location>
        <begin position="866"/>
        <end position="883"/>
    </location>
</feature>
<dbReference type="InterPro" id="IPR002347">
    <property type="entry name" value="SDR_fam"/>
</dbReference>
<evidence type="ECO:0000259" key="14">
    <source>
        <dbReference type="PROSITE" id="PS51925"/>
    </source>
</evidence>
<dbReference type="InterPro" id="IPR008271">
    <property type="entry name" value="Ser/Thr_kinase_AS"/>
</dbReference>